<dbReference type="PANTHER" id="PTHR30126">
    <property type="entry name" value="HTH-TYPE TRANSCRIPTIONAL REGULATOR"/>
    <property type="match status" value="1"/>
</dbReference>
<dbReference type="EMBL" id="JAGIQL010000076">
    <property type="protein sequence ID" value="MBP0459544.1"/>
    <property type="molecule type" value="Genomic_DNA"/>
</dbReference>
<keyword evidence="4" id="KW-0804">Transcription</keyword>
<feature type="region of interest" description="Disordered" evidence="5">
    <location>
        <begin position="334"/>
        <end position="384"/>
    </location>
</feature>
<reference evidence="7" key="1">
    <citation type="submission" date="2021-03" db="EMBL/GenBank/DDBJ databases">
        <title>Whole genome sequence of Streptomyces bomunensis MMS17-BM035.</title>
        <authorList>
            <person name="Lee J.H."/>
        </authorList>
    </citation>
    <scope>NUCLEOTIDE SEQUENCE</scope>
    <source>
        <strain evidence="7">MMS17-BM035</strain>
    </source>
</reference>
<feature type="compositionally biased region" description="Low complexity" evidence="5">
    <location>
        <begin position="334"/>
        <end position="350"/>
    </location>
</feature>
<dbReference type="GO" id="GO:0000976">
    <property type="term" value="F:transcription cis-regulatory region binding"/>
    <property type="evidence" value="ECO:0007669"/>
    <property type="project" value="TreeGrafter"/>
</dbReference>
<feature type="compositionally biased region" description="Low complexity" evidence="5">
    <location>
        <begin position="364"/>
        <end position="377"/>
    </location>
</feature>
<organism evidence="7 8">
    <name type="scientific">Streptomyces montanisoli</name>
    <dbReference type="NCBI Taxonomy" id="2798581"/>
    <lineage>
        <taxon>Bacteria</taxon>
        <taxon>Bacillati</taxon>
        <taxon>Actinomycetota</taxon>
        <taxon>Actinomycetes</taxon>
        <taxon>Kitasatosporales</taxon>
        <taxon>Streptomycetaceae</taxon>
        <taxon>Streptomyces</taxon>
    </lineage>
</organism>
<sequence>MLGSLVAPIDAVKDPRGRIHAVSAYDRVVDLIAACRVFVRVGEYGSVTLGASAARVPQSVASRRIAALEGHFGARLFDRSTRRVALTAFGRAMLPSAKRLVRLADAMELHAEQVKLRPLGVAVPATCSTMRLAELDAAARREGAALDFTAAGPGERAELLRSLDVRVALLAVPPAEADWTVPLGVASAPGAPPAGHAASGQDGPLRLETLRPGRTRAARHLWLQPEDDVPHVRGRLEQLGHRAALLPAQIAVASSGPGAVAAVLCGRDDLLVCSEQQARDWEMGWRRIAGDPAARGYAASATATHGAGTAAGSADTERFTGVLREHVARALGAPHAGAAAQGHAAASPGHTAVSADRADGGRSAGPRPAGAPQARQASRGREQP</sequence>
<keyword evidence="2" id="KW-0805">Transcription regulation</keyword>
<evidence type="ECO:0000313" key="8">
    <source>
        <dbReference type="Proteomes" id="UP000670475"/>
    </source>
</evidence>
<accession>A0A940ME16</accession>
<dbReference type="Proteomes" id="UP000670475">
    <property type="component" value="Unassembled WGS sequence"/>
</dbReference>
<protein>
    <submittedName>
        <fullName evidence="7">LysR family transcriptional regulator</fullName>
    </submittedName>
</protein>
<feature type="domain" description="HTH lysR-type" evidence="6">
    <location>
        <begin position="30"/>
        <end position="87"/>
    </location>
</feature>
<dbReference type="InterPro" id="IPR000847">
    <property type="entry name" value="LysR_HTH_N"/>
</dbReference>
<comment type="similarity">
    <text evidence="1">Belongs to the LysR transcriptional regulatory family.</text>
</comment>
<dbReference type="PROSITE" id="PS50931">
    <property type="entry name" value="HTH_LYSR"/>
    <property type="match status" value="1"/>
</dbReference>
<dbReference type="Gene3D" id="1.10.10.10">
    <property type="entry name" value="Winged helix-like DNA-binding domain superfamily/Winged helix DNA-binding domain"/>
    <property type="match status" value="1"/>
</dbReference>
<evidence type="ECO:0000256" key="5">
    <source>
        <dbReference type="SAM" id="MobiDB-lite"/>
    </source>
</evidence>
<keyword evidence="8" id="KW-1185">Reference proteome</keyword>
<evidence type="ECO:0000259" key="6">
    <source>
        <dbReference type="PROSITE" id="PS50931"/>
    </source>
</evidence>
<dbReference type="InterPro" id="IPR036390">
    <property type="entry name" value="WH_DNA-bd_sf"/>
</dbReference>
<keyword evidence="3" id="KW-0238">DNA-binding</keyword>
<name>A0A940ME16_9ACTN</name>
<gene>
    <name evidence="7" type="ORF">JFN87_18845</name>
</gene>
<dbReference type="PANTHER" id="PTHR30126:SF40">
    <property type="entry name" value="HTH-TYPE TRANSCRIPTIONAL REGULATOR GLTR"/>
    <property type="match status" value="1"/>
</dbReference>
<evidence type="ECO:0000256" key="1">
    <source>
        <dbReference type="ARBA" id="ARBA00009437"/>
    </source>
</evidence>
<evidence type="ECO:0000313" key="7">
    <source>
        <dbReference type="EMBL" id="MBP0459544.1"/>
    </source>
</evidence>
<evidence type="ECO:0000256" key="4">
    <source>
        <dbReference type="ARBA" id="ARBA00023163"/>
    </source>
</evidence>
<dbReference type="GO" id="GO:0003700">
    <property type="term" value="F:DNA-binding transcription factor activity"/>
    <property type="evidence" value="ECO:0007669"/>
    <property type="project" value="InterPro"/>
</dbReference>
<dbReference type="SUPFAM" id="SSF46785">
    <property type="entry name" value="Winged helix' DNA-binding domain"/>
    <property type="match status" value="1"/>
</dbReference>
<comment type="caution">
    <text evidence="7">The sequence shown here is derived from an EMBL/GenBank/DDBJ whole genome shotgun (WGS) entry which is preliminary data.</text>
</comment>
<evidence type="ECO:0000256" key="2">
    <source>
        <dbReference type="ARBA" id="ARBA00023015"/>
    </source>
</evidence>
<proteinExistence type="inferred from homology"/>
<dbReference type="Pfam" id="PF00126">
    <property type="entry name" value="HTH_1"/>
    <property type="match status" value="1"/>
</dbReference>
<dbReference type="AlphaFoldDB" id="A0A940ME16"/>
<dbReference type="InterPro" id="IPR036388">
    <property type="entry name" value="WH-like_DNA-bd_sf"/>
</dbReference>
<evidence type="ECO:0000256" key="3">
    <source>
        <dbReference type="ARBA" id="ARBA00023125"/>
    </source>
</evidence>